<dbReference type="AlphaFoldDB" id="A0AA37WF65"/>
<sequence length="67" mass="7615">MENLKRYYSFISDNAVWTVVEYDSFKGKKAIIENCKQVGSYFKSVMTDFITHSIIVDGNKVVINGTA</sequence>
<accession>A0AA37WF65</accession>
<reference evidence="1" key="1">
    <citation type="journal article" date="2014" name="Int. J. Syst. Evol. Microbiol.">
        <title>Complete genome sequence of Corynebacterium casei LMG S-19264T (=DSM 44701T), isolated from a smear-ripened cheese.</title>
        <authorList>
            <consortium name="US DOE Joint Genome Institute (JGI-PGF)"/>
            <person name="Walter F."/>
            <person name="Albersmeier A."/>
            <person name="Kalinowski J."/>
            <person name="Ruckert C."/>
        </authorList>
    </citation>
    <scope>NUCLEOTIDE SEQUENCE</scope>
    <source>
        <strain evidence="1">NBRC 108769</strain>
    </source>
</reference>
<keyword evidence="2" id="KW-1185">Reference proteome</keyword>
<evidence type="ECO:0000313" key="2">
    <source>
        <dbReference type="Proteomes" id="UP001156666"/>
    </source>
</evidence>
<dbReference type="InterPro" id="IPR032710">
    <property type="entry name" value="NTF2-like_dom_sf"/>
</dbReference>
<comment type="caution">
    <text evidence="1">The sequence shown here is derived from an EMBL/GenBank/DDBJ whole genome shotgun (WGS) entry which is preliminary data.</text>
</comment>
<dbReference type="SUPFAM" id="SSF54427">
    <property type="entry name" value="NTF2-like"/>
    <property type="match status" value="1"/>
</dbReference>
<name>A0AA37WF65_9BACT</name>
<protein>
    <submittedName>
        <fullName evidence="1">Uncharacterized protein</fullName>
    </submittedName>
</protein>
<gene>
    <name evidence="1" type="ORF">GCM10007940_41720</name>
</gene>
<proteinExistence type="predicted"/>
<evidence type="ECO:0000313" key="1">
    <source>
        <dbReference type="EMBL" id="GLR19556.1"/>
    </source>
</evidence>
<organism evidence="1 2">
    <name type="scientific">Portibacter lacus</name>
    <dbReference type="NCBI Taxonomy" id="1099794"/>
    <lineage>
        <taxon>Bacteria</taxon>
        <taxon>Pseudomonadati</taxon>
        <taxon>Bacteroidota</taxon>
        <taxon>Saprospiria</taxon>
        <taxon>Saprospirales</taxon>
        <taxon>Haliscomenobacteraceae</taxon>
        <taxon>Portibacter</taxon>
    </lineage>
</organism>
<dbReference type="Proteomes" id="UP001156666">
    <property type="component" value="Unassembled WGS sequence"/>
</dbReference>
<dbReference type="RefSeq" id="WP_235291750.1">
    <property type="nucleotide sequence ID" value="NZ_BSOH01000027.1"/>
</dbReference>
<dbReference type="EMBL" id="BSOH01000027">
    <property type="protein sequence ID" value="GLR19556.1"/>
    <property type="molecule type" value="Genomic_DNA"/>
</dbReference>
<reference evidence="1" key="2">
    <citation type="submission" date="2023-01" db="EMBL/GenBank/DDBJ databases">
        <title>Draft genome sequence of Portibacter lacus strain NBRC 108769.</title>
        <authorList>
            <person name="Sun Q."/>
            <person name="Mori K."/>
        </authorList>
    </citation>
    <scope>NUCLEOTIDE SEQUENCE</scope>
    <source>
        <strain evidence="1">NBRC 108769</strain>
    </source>
</reference>
<dbReference type="Gene3D" id="3.10.450.50">
    <property type="match status" value="1"/>
</dbReference>